<sequence>MRLREEWRRRGLGRALTIVIAVVALLLLVVTVVLMLSGHSATNSTTP</sequence>
<keyword evidence="3" id="KW-1185">Reference proteome</keyword>
<reference evidence="2 3" key="1">
    <citation type="submission" date="2021-02" db="EMBL/GenBank/DDBJ databases">
        <title>Streptomyces spirodelae sp. nov., isolated from duckweed.</title>
        <authorList>
            <person name="Saimee Y."/>
            <person name="Duangmal K."/>
        </authorList>
    </citation>
    <scope>NUCLEOTIDE SEQUENCE [LARGE SCALE GENOMIC DNA]</scope>
    <source>
        <strain evidence="2 3">DW4-2</strain>
    </source>
</reference>
<keyword evidence="1" id="KW-0812">Transmembrane</keyword>
<evidence type="ECO:0000256" key="1">
    <source>
        <dbReference type="SAM" id="Phobius"/>
    </source>
</evidence>
<keyword evidence="1" id="KW-0472">Membrane</keyword>
<dbReference type="Proteomes" id="UP001518976">
    <property type="component" value="Unassembled WGS sequence"/>
</dbReference>
<feature type="transmembrane region" description="Helical" evidence="1">
    <location>
        <begin position="12"/>
        <end position="37"/>
    </location>
</feature>
<organism evidence="2 3">
    <name type="scientific">Streptomyces spirodelae</name>
    <dbReference type="NCBI Taxonomy" id="2812904"/>
    <lineage>
        <taxon>Bacteria</taxon>
        <taxon>Bacillati</taxon>
        <taxon>Actinomycetota</taxon>
        <taxon>Actinomycetes</taxon>
        <taxon>Kitasatosporales</taxon>
        <taxon>Streptomycetaceae</taxon>
        <taxon>Streptomyces</taxon>
    </lineage>
</organism>
<name>A0ABS3X1H9_9ACTN</name>
<comment type="caution">
    <text evidence="2">The sequence shown here is derived from an EMBL/GenBank/DDBJ whole genome shotgun (WGS) entry which is preliminary data.</text>
</comment>
<proteinExistence type="predicted"/>
<gene>
    <name evidence="2" type="ORF">JW592_26210</name>
</gene>
<keyword evidence="1" id="KW-1133">Transmembrane helix</keyword>
<dbReference type="EMBL" id="JAFFZN010000029">
    <property type="protein sequence ID" value="MBO8188932.1"/>
    <property type="molecule type" value="Genomic_DNA"/>
</dbReference>
<evidence type="ECO:0000313" key="3">
    <source>
        <dbReference type="Proteomes" id="UP001518976"/>
    </source>
</evidence>
<evidence type="ECO:0000313" key="2">
    <source>
        <dbReference type="EMBL" id="MBO8188932.1"/>
    </source>
</evidence>
<protein>
    <submittedName>
        <fullName evidence="2">Uncharacterized protein</fullName>
    </submittedName>
</protein>
<dbReference type="RefSeq" id="WP_209267717.1">
    <property type="nucleotide sequence ID" value="NZ_JAFFZN010000029.1"/>
</dbReference>
<accession>A0ABS3X1H9</accession>